<dbReference type="EMBL" id="KK914402">
    <property type="protein sequence ID" value="KDP37465.1"/>
    <property type="molecule type" value="Genomic_DNA"/>
</dbReference>
<gene>
    <name evidence="1" type="ORF">JCGZ_08306</name>
</gene>
<evidence type="ECO:0000313" key="1">
    <source>
        <dbReference type="EMBL" id="KDP37465.1"/>
    </source>
</evidence>
<dbReference type="AlphaFoldDB" id="A0A067KYX5"/>
<protein>
    <submittedName>
        <fullName evidence="1">Uncharacterized protein</fullName>
    </submittedName>
</protein>
<keyword evidence="2" id="KW-1185">Reference proteome</keyword>
<dbReference type="Proteomes" id="UP000027138">
    <property type="component" value="Unassembled WGS sequence"/>
</dbReference>
<sequence length="141" mass="15246">MGPSLMEQTQTHITELNSKGTELIVYKFMVSHKSLIAAAVGSHQLVMGKAGDGIVTSKEVSNIIILLDPIGGLATDPPTLSLCMEDSYHPLRWGWVMRADLGLTLVGMATLSWLTKFGSLGLSVSFSPTLLSFMDKFSIFV</sequence>
<reference evidence="1 2" key="1">
    <citation type="journal article" date="2014" name="PLoS ONE">
        <title>Global Analysis of Gene Expression Profiles in Physic Nut (Jatropha curcas L.) Seedlings Exposed to Salt Stress.</title>
        <authorList>
            <person name="Zhang L."/>
            <person name="Zhang C."/>
            <person name="Wu P."/>
            <person name="Chen Y."/>
            <person name="Li M."/>
            <person name="Jiang H."/>
            <person name="Wu G."/>
        </authorList>
    </citation>
    <scope>NUCLEOTIDE SEQUENCE [LARGE SCALE GENOMIC DNA]</scope>
    <source>
        <strain evidence="2">cv. GZQX0401</strain>
        <tissue evidence="1">Young leaves</tissue>
    </source>
</reference>
<organism evidence="1 2">
    <name type="scientific">Jatropha curcas</name>
    <name type="common">Barbados nut</name>
    <dbReference type="NCBI Taxonomy" id="180498"/>
    <lineage>
        <taxon>Eukaryota</taxon>
        <taxon>Viridiplantae</taxon>
        <taxon>Streptophyta</taxon>
        <taxon>Embryophyta</taxon>
        <taxon>Tracheophyta</taxon>
        <taxon>Spermatophyta</taxon>
        <taxon>Magnoliopsida</taxon>
        <taxon>eudicotyledons</taxon>
        <taxon>Gunneridae</taxon>
        <taxon>Pentapetalae</taxon>
        <taxon>rosids</taxon>
        <taxon>fabids</taxon>
        <taxon>Malpighiales</taxon>
        <taxon>Euphorbiaceae</taxon>
        <taxon>Crotonoideae</taxon>
        <taxon>Jatropheae</taxon>
        <taxon>Jatropha</taxon>
    </lineage>
</organism>
<name>A0A067KYX5_JATCU</name>
<accession>A0A067KYX5</accession>
<evidence type="ECO:0000313" key="2">
    <source>
        <dbReference type="Proteomes" id="UP000027138"/>
    </source>
</evidence>
<proteinExistence type="predicted"/>